<dbReference type="RefSeq" id="XP_018029253.1">
    <property type="nucleotide sequence ID" value="XM_018183469.1"/>
</dbReference>
<dbReference type="Gene3D" id="3.20.20.80">
    <property type="entry name" value="Glycosidases"/>
    <property type="match status" value="1"/>
</dbReference>
<name>A0A177BWK7_9PLEO</name>
<feature type="domain" description="GH18" evidence="1">
    <location>
        <begin position="106"/>
        <end position="151"/>
    </location>
</feature>
<dbReference type="STRING" id="1460663.A0A177BWK7"/>
<dbReference type="Pfam" id="PF00704">
    <property type="entry name" value="Glyco_hydro_18"/>
    <property type="match status" value="1"/>
</dbReference>
<evidence type="ECO:0000313" key="2">
    <source>
        <dbReference type="EMBL" id="OAF98887.1"/>
    </source>
</evidence>
<evidence type="ECO:0000259" key="1">
    <source>
        <dbReference type="Pfam" id="PF00704"/>
    </source>
</evidence>
<accession>A0A177BWK7</accession>
<dbReference type="Proteomes" id="UP000077069">
    <property type="component" value="Unassembled WGS sequence"/>
</dbReference>
<dbReference type="AlphaFoldDB" id="A0A177BWK7"/>
<gene>
    <name evidence="2" type="ORF">CC84DRAFT_1223200</name>
</gene>
<dbReference type="InParanoid" id="A0A177BWK7"/>
<dbReference type="GeneID" id="28766955"/>
<sequence>MTFYERAVLGSSMTDRDLSDFEYTTDTLIFPEDGTEPFMCLGGGTDMPVSQIEIEEDLMVVNESSIDTGRTNVTSDGLLEEDGGTSFPNSTGAAWNISATDVRRHSAMWGKASANRAAFIHSLIKFINTNGFQGADIDWEYSSELKRGGRIEDAENVVRGAGWL</sequence>
<dbReference type="GO" id="GO:0005975">
    <property type="term" value="P:carbohydrate metabolic process"/>
    <property type="evidence" value="ECO:0007669"/>
    <property type="project" value="InterPro"/>
</dbReference>
<evidence type="ECO:0000313" key="3">
    <source>
        <dbReference type="Proteomes" id="UP000077069"/>
    </source>
</evidence>
<keyword evidence="3" id="KW-1185">Reference proteome</keyword>
<organism evidence="2 3">
    <name type="scientific">Paraphaeosphaeria sporulosa</name>
    <dbReference type="NCBI Taxonomy" id="1460663"/>
    <lineage>
        <taxon>Eukaryota</taxon>
        <taxon>Fungi</taxon>
        <taxon>Dikarya</taxon>
        <taxon>Ascomycota</taxon>
        <taxon>Pezizomycotina</taxon>
        <taxon>Dothideomycetes</taxon>
        <taxon>Pleosporomycetidae</taxon>
        <taxon>Pleosporales</taxon>
        <taxon>Massarineae</taxon>
        <taxon>Didymosphaeriaceae</taxon>
        <taxon>Paraphaeosphaeria</taxon>
    </lineage>
</organism>
<dbReference type="SUPFAM" id="SSF51445">
    <property type="entry name" value="(Trans)glycosidases"/>
    <property type="match status" value="1"/>
</dbReference>
<dbReference type="InterPro" id="IPR001223">
    <property type="entry name" value="Glyco_hydro18_cat"/>
</dbReference>
<dbReference type="InterPro" id="IPR017853">
    <property type="entry name" value="GH"/>
</dbReference>
<reference evidence="2 3" key="1">
    <citation type="submission" date="2016-05" db="EMBL/GenBank/DDBJ databases">
        <title>Comparative analysis of secretome profiles of manganese(II)-oxidizing ascomycete fungi.</title>
        <authorList>
            <consortium name="DOE Joint Genome Institute"/>
            <person name="Zeiner C.A."/>
            <person name="Purvine S.O."/>
            <person name="Zink E.M."/>
            <person name="Wu S."/>
            <person name="Pasa-Tolic L."/>
            <person name="Chaput D.L."/>
            <person name="Haridas S."/>
            <person name="Grigoriev I.V."/>
            <person name="Santelli C.M."/>
            <person name="Hansel C.M."/>
        </authorList>
    </citation>
    <scope>NUCLEOTIDE SEQUENCE [LARGE SCALE GENOMIC DNA]</scope>
    <source>
        <strain evidence="2 3">AP3s5-JAC2a</strain>
    </source>
</reference>
<dbReference type="EMBL" id="KV441563">
    <property type="protein sequence ID" value="OAF98887.1"/>
    <property type="molecule type" value="Genomic_DNA"/>
</dbReference>
<proteinExistence type="predicted"/>
<dbReference type="OrthoDB" id="73875at2759"/>
<protein>
    <recommendedName>
        <fullName evidence="1">GH18 domain-containing protein</fullName>
    </recommendedName>
</protein>